<dbReference type="CDD" id="cd00064">
    <property type="entry name" value="FU"/>
    <property type="match status" value="7"/>
</dbReference>
<evidence type="ECO:0000313" key="4">
    <source>
        <dbReference type="EMBL" id="KAJ7376587.1"/>
    </source>
</evidence>
<dbReference type="EMBL" id="MU826395">
    <property type="protein sequence ID" value="KAJ7376587.1"/>
    <property type="molecule type" value="Genomic_DNA"/>
</dbReference>
<dbReference type="Gene3D" id="2.10.220.10">
    <property type="entry name" value="Hormone Receptor, Insulin-like Growth Factor Receptor 1, Chain A, domain 2"/>
    <property type="match status" value="7"/>
</dbReference>
<dbReference type="InterPro" id="IPR009030">
    <property type="entry name" value="Growth_fac_rcpt_cys_sf"/>
</dbReference>
<evidence type="ECO:0000256" key="2">
    <source>
        <dbReference type="SAM" id="Phobius"/>
    </source>
</evidence>
<keyword evidence="2" id="KW-0812">Transmembrane</keyword>
<proteinExistence type="predicted"/>
<protein>
    <recommendedName>
        <fullName evidence="3">EGF-like domain-containing protein</fullName>
    </recommendedName>
</protein>
<feature type="domain" description="EGF-like" evidence="3">
    <location>
        <begin position="12"/>
        <end position="43"/>
    </location>
</feature>
<comment type="caution">
    <text evidence="4">The sequence shown here is derived from an EMBL/GenBank/DDBJ whole genome shotgun (WGS) entry which is preliminary data.</text>
</comment>
<dbReference type="Pfam" id="PF14843">
    <property type="entry name" value="GF_recep_IV"/>
    <property type="match status" value="1"/>
</dbReference>
<dbReference type="SMART" id="SM00181">
    <property type="entry name" value="EGF"/>
    <property type="match status" value="9"/>
</dbReference>
<dbReference type="AlphaFoldDB" id="A0A9X0CUK8"/>
<dbReference type="OrthoDB" id="300641at2759"/>
<dbReference type="SUPFAM" id="SSF57184">
    <property type="entry name" value="Growth factor receptor domain"/>
    <property type="match status" value="3"/>
</dbReference>
<name>A0A9X0CUK8_9CNID</name>
<dbReference type="PANTHER" id="PTHR15332:SF175">
    <property type="entry name" value="PROPROTEIN CONVERTASE SUBTILISIN_KEXIN TYPE 5-LIKE"/>
    <property type="match status" value="1"/>
</dbReference>
<gene>
    <name evidence="4" type="ORF">OS493_033748</name>
</gene>
<keyword evidence="2" id="KW-1133">Transmembrane helix</keyword>
<dbReference type="PANTHER" id="PTHR15332">
    <property type="entry name" value="PROPROTEIN CONVERTASE SUBTILISIN_KEXIN TYPE 5-LIKE"/>
    <property type="match status" value="1"/>
</dbReference>
<feature type="domain" description="EGF-like" evidence="3">
    <location>
        <begin position="403"/>
        <end position="434"/>
    </location>
</feature>
<organism evidence="4 5">
    <name type="scientific">Desmophyllum pertusum</name>
    <dbReference type="NCBI Taxonomy" id="174260"/>
    <lineage>
        <taxon>Eukaryota</taxon>
        <taxon>Metazoa</taxon>
        <taxon>Cnidaria</taxon>
        <taxon>Anthozoa</taxon>
        <taxon>Hexacorallia</taxon>
        <taxon>Scleractinia</taxon>
        <taxon>Caryophylliina</taxon>
        <taxon>Caryophylliidae</taxon>
        <taxon>Desmophyllum</taxon>
    </lineage>
</organism>
<evidence type="ECO:0000313" key="5">
    <source>
        <dbReference type="Proteomes" id="UP001163046"/>
    </source>
</evidence>
<feature type="domain" description="EGF-like" evidence="3">
    <location>
        <begin position="110"/>
        <end position="139"/>
    </location>
</feature>
<sequence>MFHSQVTHTCESCHSTCESCSGPSESDCHSCKAGWLLNGSECKASCPSGKFNASEGCQSCHPVCLLCNGPTEKDCLSCSEIKFLDLQTKQCSYECPDGYFGDLETTHCKSCSPGCKKCKNNAECLSCGPGLLLVGNSCQTQCPAGQFRSKANSCEPCDGMCKECVLSSSNCIQCQEHEVLSDGKCVSICPVGTFLLQNTKSCVPCHSSCKSCTGPTADDCTGCSTASVMVNSRCLESCPSDYYFDKEANSCQPCDYYCSTCQGGNGLRNCTRCVPPFVLYKNYCIRECPKHSWVLDSSHQKCIECHSSCARCIGPTANDCIACRKLDTSLVGFSCKKECPHGTFPNHSTGLCERCHPTCETCLGAGADKCLSCAKDLVQNGSTGRCSSVCPHGQFSTEGKCNKCHPNCRTCNGPDSSNCLNCPDGKVFYNFTCVNSCPDRTYLTDKDGIHQCQPCHPVCHSCYGPSMDSCLMCKSPLYLERRMCVVQCSPNHSIDEHTKTCHPCGNECKTSTRNKNRSIQYPNDGALKFVLEDPEKSGVSVIAIAAVSVSIVTFLVIFGVLQSRSKRRIKYKMVDADSCCKTEDEDDCNAFSYRR</sequence>
<feature type="domain" description="EGF-like" evidence="3">
    <location>
        <begin position="163"/>
        <end position="203"/>
    </location>
</feature>
<evidence type="ECO:0000256" key="1">
    <source>
        <dbReference type="ARBA" id="ARBA00023180"/>
    </source>
</evidence>
<feature type="transmembrane region" description="Helical" evidence="2">
    <location>
        <begin position="538"/>
        <end position="561"/>
    </location>
</feature>
<dbReference type="SMART" id="SM00261">
    <property type="entry name" value="FU"/>
    <property type="match status" value="10"/>
</dbReference>
<dbReference type="InterPro" id="IPR006212">
    <property type="entry name" value="Furin_repeat"/>
</dbReference>
<keyword evidence="5" id="KW-1185">Reference proteome</keyword>
<feature type="domain" description="EGF-like" evidence="3">
    <location>
        <begin position="454"/>
        <end position="485"/>
    </location>
</feature>
<dbReference type="InterPro" id="IPR032778">
    <property type="entry name" value="GF_recep_IV"/>
</dbReference>
<feature type="domain" description="EGF-like" evidence="3">
    <location>
        <begin position="253"/>
        <end position="285"/>
    </location>
</feature>
<keyword evidence="2" id="KW-0472">Membrane</keyword>
<feature type="domain" description="EGF-like" evidence="3">
    <location>
        <begin position="66"/>
        <end position="109"/>
    </location>
</feature>
<keyword evidence="1" id="KW-0325">Glycoprotein</keyword>
<feature type="domain" description="EGF-like" evidence="3">
    <location>
        <begin position="354"/>
        <end position="387"/>
    </location>
</feature>
<accession>A0A9X0CUK8</accession>
<dbReference type="InterPro" id="IPR000742">
    <property type="entry name" value="EGF"/>
</dbReference>
<feature type="domain" description="EGF-like" evidence="3">
    <location>
        <begin position="304"/>
        <end position="353"/>
    </location>
</feature>
<evidence type="ECO:0000259" key="3">
    <source>
        <dbReference type="SMART" id="SM00181"/>
    </source>
</evidence>
<reference evidence="4" key="1">
    <citation type="submission" date="2023-01" db="EMBL/GenBank/DDBJ databases">
        <title>Genome assembly of the deep-sea coral Lophelia pertusa.</title>
        <authorList>
            <person name="Herrera S."/>
            <person name="Cordes E."/>
        </authorList>
    </citation>
    <scope>NUCLEOTIDE SEQUENCE</scope>
    <source>
        <strain evidence="4">USNM1676648</strain>
        <tissue evidence="4">Polyp</tissue>
    </source>
</reference>
<dbReference type="Proteomes" id="UP001163046">
    <property type="component" value="Unassembled WGS sequence"/>
</dbReference>